<organism evidence="3">
    <name type="scientific">Melampsora larici-populina (strain 98AG31 / pathotype 3-4-7)</name>
    <name type="common">Poplar leaf rust fungus</name>
    <dbReference type="NCBI Taxonomy" id="747676"/>
    <lineage>
        <taxon>Eukaryota</taxon>
        <taxon>Fungi</taxon>
        <taxon>Dikarya</taxon>
        <taxon>Basidiomycota</taxon>
        <taxon>Pucciniomycotina</taxon>
        <taxon>Pucciniomycetes</taxon>
        <taxon>Pucciniales</taxon>
        <taxon>Melampsoraceae</taxon>
        <taxon>Melampsora</taxon>
    </lineage>
</organism>
<name>F4SE33_MELLP</name>
<dbReference type="RefSeq" id="XP_007419636.1">
    <property type="nucleotide sequence ID" value="XM_007419574.1"/>
</dbReference>
<dbReference type="GeneID" id="18934767"/>
<gene>
    <name evidence="2" type="ORF">MELLADRAFT_88115</name>
</gene>
<accession>F4SE33</accession>
<keyword evidence="3" id="KW-1185">Reference proteome</keyword>
<dbReference type="InParanoid" id="F4SE33"/>
<feature type="compositionally biased region" description="Pro residues" evidence="1">
    <location>
        <begin position="153"/>
        <end position="164"/>
    </location>
</feature>
<dbReference type="Proteomes" id="UP000001072">
    <property type="component" value="Unassembled WGS sequence"/>
</dbReference>
<protein>
    <submittedName>
        <fullName evidence="2">Uncharacterized protein</fullName>
    </submittedName>
</protein>
<dbReference type="AlphaFoldDB" id="F4SE33"/>
<evidence type="ECO:0000256" key="1">
    <source>
        <dbReference type="SAM" id="MobiDB-lite"/>
    </source>
</evidence>
<dbReference type="KEGG" id="mlr:MELLADRAFT_88115"/>
<dbReference type="HOGENOM" id="CLU_129981_0_0_1"/>
<proteinExistence type="predicted"/>
<feature type="region of interest" description="Disordered" evidence="1">
    <location>
        <begin position="153"/>
        <end position="177"/>
    </location>
</feature>
<evidence type="ECO:0000313" key="2">
    <source>
        <dbReference type="EMBL" id="EGF97093.1"/>
    </source>
</evidence>
<feature type="compositionally biased region" description="Acidic residues" evidence="1">
    <location>
        <begin position="165"/>
        <end position="177"/>
    </location>
</feature>
<reference evidence="3" key="1">
    <citation type="journal article" date="2011" name="Proc. Natl. Acad. Sci. U.S.A.">
        <title>Obligate biotrophy features unraveled by the genomic analysis of rust fungi.</title>
        <authorList>
            <person name="Duplessis S."/>
            <person name="Cuomo C.A."/>
            <person name="Lin Y.-C."/>
            <person name="Aerts A."/>
            <person name="Tisserant E."/>
            <person name="Veneault-Fourrey C."/>
            <person name="Joly D.L."/>
            <person name="Hacquard S."/>
            <person name="Amselem J."/>
            <person name="Cantarel B.L."/>
            <person name="Chiu R."/>
            <person name="Coutinho P.M."/>
            <person name="Feau N."/>
            <person name="Field M."/>
            <person name="Frey P."/>
            <person name="Gelhaye E."/>
            <person name="Goldberg J."/>
            <person name="Grabherr M.G."/>
            <person name="Kodira C.D."/>
            <person name="Kohler A."/>
            <person name="Kuees U."/>
            <person name="Lindquist E.A."/>
            <person name="Lucas S.M."/>
            <person name="Mago R."/>
            <person name="Mauceli E."/>
            <person name="Morin E."/>
            <person name="Murat C."/>
            <person name="Pangilinan J.L."/>
            <person name="Park R."/>
            <person name="Pearson M."/>
            <person name="Quesneville H."/>
            <person name="Rouhier N."/>
            <person name="Sakthikumar S."/>
            <person name="Salamov A.A."/>
            <person name="Schmutz J."/>
            <person name="Selles B."/>
            <person name="Shapiro H."/>
            <person name="Tanguay P."/>
            <person name="Tuskan G.A."/>
            <person name="Henrissat B."/>
            <person name="Van de Peer Y."/>
            <person name="Rouze P."/>
            <person name="Ellis J.G."/>
            <person name="Dodds P.N."/>
            <person name="Schein J.E."/>
            <person name="Zhong S."/>
            <person name="Hamelin R.C."/>
            <person name="Grigoriev I.V."/>
            <person name="Szabo L.J."/>
            <person name="Martin F."/>
        </authorList>
    </citation>
    <scope>NUCLEOTIDE SEQUENCE [LARGE SCALE GENOMIC DNA]</scope>
    <source>
        <strain evidence="3">98AG31 / pathotype 3-4-7</strain>
    </source>
</reference>
<dbReference type="VEuPathDB" id="FungiDB:MELLADRAFT_88115"/>
<sequence length="177" mass="20128">MEPNPSHHSTAARPTSLLEPEPWLDSLLRIKQAIELEGLTIADFINLASQKSDWGSTGAPREATRIEKTVDIYNFIVKKNMTVLRFLHTLLKPNHVQLRPYRTEWLANDDAKRGRIIILLNMIKGIVYTSGNADNVWKLYIYRELEELEIYAPPPSPDNVPPPGSDEDELLADLLSE</sequence>
<dbReference type="EMBL" id="GL883332">
    <property type="protein sequence ID" value="EGF97093.1"/>
    <property type="molecule type" value="Genomic_DNA"/>
</dbReference>
<evidence type="ECO:0000313" key="3">
    <source>
        <dbReference type="Proteomes" id="UP000001072"/>
    </source>
</evidence>